<accession>A0AA35QYG5</accession>
<evidence type="ECO:0000313" key="2">
    <source>
        <dbReference type="Proteomes" id="UP001174909"/>
    </source>
</evidence>
<comment type="caution">
    <text evidence="1">The sequence shown here is derived from an EMBL/GenBank/DDBJ whole genome shotgun (WGS) entry which is preliminary data.</text>
</comment>
<organism evidence="1 2">
    <name type="scientific">Geodia barretti</name>
    <name type="common">Barrett's horny sponge</name>
    <dbReference type="NCBI Taxonomy" id="519541"/>
    <lineage>
        <taxon>Eukaryota</taxon>
        <taxon>Metazoa</taxon>
        <taxon>Porifera</taxon>
        <taxon>Demospongiae</taxon>
        <taxon>Heteroscleromorpha</taxon>
        <taxon>Tetractinellida</taxon>
        <taxon>Astrophorina</taxon>
        <taxon>Geodiidae</taxon>
        <taxon>Geodia</taxon>
    </lineage>
</organism>
<protein>
    <submittedName>
        <fullName evidence="1">Uncharacterized protein</fullName>
    </submittedName>
</protein>
<sequence length="55" mass="6345">MLYQNLQSILDVQDFCNKEFGDCIGESFYSTERFPVIPPFGLPELTGLISSWRNK</sequence>
<dbReference type="Proteomes" id="UP001174909">
    <property type="component" value="Unassembled WGS sequence"/>
</dbReference>
<gene>
    <name evidence="1" type="ORF">GBAR_LOCUS1850</name>
</gene>
<evidence type="ECO:0000313" key="1">
    <source>
        <dbReference type="EMBL" id="CAI7996304.1"/>
    </source>
</evidence>
<reference evidence="1" key="1">
    <citation type="submission" date="2023-03" db="EMBL/GenBank/DDBJ databases">
        <authorList>
            <person name="Steffen K."/>
            <person name="Cardenas P."/>
        </authorList>
    </citation>
    <scope>NUCLEOTIDE SEQUENCE</scope>
</reference>
<keyword evidence="2" id="KW-1185">Reference proteome</keyword>
<dbReference type="AlphaFoldDB" id="A0AA35QYG5"/>
<proteinExistence type="predicted"/>
<feature type="non-terminal residue" evidence="1">
    <location>
        <position position="1"/>
    </location>
</feature>
<dbReference type="EMBL" id="CASHTH010000268">
    <property type="protein sequence ID" value="CAI7996304.1"/>
    <property type="molecule type" value="Genomic_DNA"/>
</dbReference>
<name>A0AA35QYG5_GEOBA</name>